<evidence type="ECO:0000256" key="1">
    <source>
        <dbReference type="ARBA" id="ARBA00012494"/>
    </source>
</evidence>
<feature type="domain" description="RdRp catalytic" evidence="10">
    <location>
        <begin position="320"/>
        <end position="463"/>
    </location>
</feature>
<evidence type="ECO:0000256" key="9">
    <source>
        <dbReference type="PIRSR" id="PIRSR605093-1"/>
    </source>
</evidence>
<dbReference type="GO" id="GO:0046872">
    <property type="term" value="F:metal ion binding"/>
    <property type="evidence" value="ECO:0007669"/>
    <property type="project" value="UniProtKB-KW"/>
</dbReference>
<dbReference type="GO" id="GO:0039694">
    <property type="term" value="P:viral RNA genome replication"/>
    <property type="evidence" value="ECO:0007669"/>
    <property type="project" value="InterPro"/>
</dbReference>
<dbReference type="GO" id="GO:0003968">
    <property type="term" value="F:RNA-directed RNA polymerase activity"/>
    <property type="evidence" value="ECO:0007669"/>
    <property type="project" value="UniProtKB-KW"/>
</dbReference>
<dbReference type="GO" id="GO:0000166">
    <property type="term" value="F:nucleotide binding"/>
    <property type="evidence" value="ECO:0007669"/>
    <property type="project" value="UniProtKB-KW"/>
</dbReference>
<feature type="binding site" evidence="9">
    <location>
        <position position="335"/>
    </location>
    <ligand>
        <name>Mg(2+)</name>
        <dbReference type="ChEBI" id="CHEBI:18420"/>
        <label>2</label>
    </ligand>
</feature>
<comment type="catalytic activity">
    <reaction evidence="8">
        <text>RNA(n) + a ribonucleoside 5'-triphosphate = RNA(n+1) + diphosphate</text>
        <dbReference type="Rhea" id="RHEA:21248"/>
        <dbReference type="Rhea" id="RHEA-COMP:14527"/>
        <dbReference type="Rhea" id="RHEA-COMP:17342"/>
        <dbReference type="ChEBI" id="CHEBI:33019"/>
        <dbReference type="ChEBI" id="CHEBI:61557"/>
        <dbReference type="ChEBI" id="CHEBI:140395"/>
        <dbReference type="EC" id="2.7.7.48"/>
    </reaction>
</comment>
<organism evidence="11 12">
    <name type="scientific">ssRNA phage SRR6960799_29</name>
    <dbReference type="NCBI Taxonomy" id="2786586"/>
    <lineage>
        <taxon>Viruses</taxon>
        <taxon>Riboviria</taxon>
        <taxon>Orthornavirae</taxon>
        <taxon>Lenarviricota</taxon>
        <taxon>Leviviricetes</taxon>
        <taxon>Norzivirales</taxon>
        <taxon>Solspiviridae</taxon>
        <taxon>Odiravirus</taxon>
        <taxon>Odiravirus sp. 'lutihabitans'</taxon>
    </lineage>
</organism>
<evidence type="ECO:0000256" key="4">
    <source>
        <dbReference type="ARBA" id="ARBA00022695"/>
    </source>
</evidence>
<dbReference type="InterPro" id="IPR007096">
    <property type="entry name" value="RNA-dir_Rpol_cat_phage"/>
</dbReference>
<dbReference type="EC" id="2.7.7.48" evidence="1"/>
<evidence type="ECO:0000256" key="6">
    <source>
        <dbReference type="ARBA" id="ARBA00022953"/>
    </source>
</evidence>
<evidence type="ECO:0000256" key="8">
    <source>
        <dbReference type="ARBA" id="ARBA00048744"/>
    </source>
</evidence>
<feature type="binding site" evidence="9">
    <location>
        <position position="432"/>
    </location>
    <ligand>
        <name>Mg(2+)</name>
        <dbReference type="ChEBI" id="CHEBI:18420"/>
        <label>2</label>
    </ligand>
</feature>
<dbReference type="EMBL" id="BK014055">
    <property type="protein sequence ID" value="DAD52276.1"/>
    <property type="molecule type" value="Genomic_RNA"/>
</dbReference>
<evidence type="ECO:0000256" key="5">
    <source>
        <dbReference type="ARBA" id="ARBA00022741"/>
    </source>
</evidence>
<protein>
    <recommendedName>
        <fullName evidence="1">RNA-directed RNA polymerase</fullName>
        <ecNumber evidence="1">2.7.7.48</ecNumber>
    </recommendedName>
    <alternativeName>
        <fullName evidence="7">RNA replicase beta chain</fullName>
    </alternativeName>
</protein>
<keyword evidence="3" id="KW-0808">Transferase</keyword>
<accession>A0A8S5L4D2</accession>
<evidence type="ECO:0000256" key="7">
    <source>
        <dbReference type="ARBA" id="ARBA00030248"/>
    </source>
</evidence>
<dbReference type="Pfam" id="PF03431">
    <property type="entry name" value="RNA_replicase_B"/>
    <property type="match status" value="1"/>
</dbReference>
<name>A0A8S5L4D2_9VIRU</name>
<dbReference type="InterPro" id="IPR005093">
    <property type="entry name" value="RNArep_beta"/>
</dbReference>
<proteinExistence type="predicted"/>
<gene>
    <name evidence="11" type="primary">SRR6960799_29_3</name>
</gene>
<evidence type="ECO:0000313" key="11">
    <source>
        <dbReference type="EMBL" id="DAD52276.1"/>
    </source>
</evidence>
<dbReference type="KEGG" id="vg:80399312"/>
<evidence type="ECO:0000256" key="3">
    <source>
        <dbReference type="ARBA" id="ARBA00022679"/>
    </source>
</evidence>
<comment type="cofactor">
    <cofactor evidence="9">
        <name>Mg(2+)</name>
        <dbReference type="ChEBI" id="CHEBI:18420"/>
    </cofactor>
    <text evidence="9">Binds 2 Mg(2+) per subunit.</text>
</comment>
<dbReference type="SUPFAM" id="SSF56672">
    <property type="entry name" value="DNA/RNA polymerases"/>
    <property type="match status" value="1"/>
</dbReference>
<feature type="binding site" evidence="9">
    <location>
        <position position="431"/>
    </location>
    <ligand>
        <name>Mg(2+)</name>
        <dbReference type="ChEBI" id="CHEBI:18420"/>
        <label>2</label>
    </ligand>
</feature>
<keyword evidence="9" id="KW-0479">Metal-binding</keyword>
<keyword evidence="5" id="KW-0547">Nucleotide-binding</keyword>
<keyword evidence="2 11" id="KW-0696">RNA-directed RNA polymerase</keyword>
<dbReference type="GeneID" id="80399312"/>
<evidence type="ECO:0000259" key="10">
    <source>
        <dbReference type="PROSITE" id="PS50522"/>
    </source>
</evidence>
<reference evidence="11" key="1">
    <citation type="submission" date="2020-09" db="EMBL/GenBank/DDBJ databases">
        <title>Leviviricetes taxonomy.</title>
        <authorList>
            <person name="Stockdale S.R."/>
            <person name="Callanan J."/>
            <person name="Adriaenssens E.M."/>
            <person name="Kuhn J.H."/>
            <person name="Rumnieks J."/>
            <person name="Shkoporov A."/>
            <person name="Draper L.A."/>
            <person name="Ross P."/>
            <person name="Hill C."/>
        </authorList>
    </citation>
    <scope>NUCLEOTIDE SEQUENCE</scope>
</reference>
<evidence type="ECO:0000313" key="12">
    <source>
        <dbReference type="Proteomes" id="UP000679481"/>
    </source>
</evidence>
<keyword evidence="4" id="KW-0548">Nucleotidyltransferase</keyword>
<dbReference type="PROSITE" id="PS50522">
    <property type="entry name" value="RDRP_PHAGE"/>
    <property type="match status" value="1"/>
</dbReference>
<keyword evidence="6" id="KW-0693">Viral RNA replication</keyword>
<dbReference type="InterPro" id="IPR043502">
    <property type="entry name" value="DNA/RNA_pol_sf"/>
</dbReference>
<sequence>MKLNSSLTRMDRLRKKHSKLIREISTSWNTKIPRNASLQILETTRGYLVNDLNVDMPSTLGFKAFIDEAKFRAAPAKHETAQSYVKSAILANVFGKISLLIEGNDPQAVAEARFYDAEERCKRANQRLRYYRNHDFAIRPLMKRLDVHQVFHLARRKISKWLADYDPADILEHSRHGPGGCGGEKEQKVKRPFSTPYFKFAKTPQGVSKGAYFLYLRAIVQNDAWVRAIAQDLCSSNVEPNLSVMSFENRVQLADTILEIARGNDVGFVLKTFSTHRAISSEPQGNVYVQLGIGSIFRDALKAAGCDLNDQSRNQSLAYAGSIEEDDSHRPSTVDVEMASDCECIELVRELFEPKWFELMDAVRSHDGRFKGEWFKWEKFSSMGNGFTFELESMIFYALAQACCDLSGETDWFSDTFGPRYKYGQLSVYGDDIIVPRGCVEHLIQVLRFCGFRTNIDKTFIDGPFRESCGSDWFNGTPVRAAYYKGDLSRIKDIVKLLNVVKYNSELLKSVGCEALDRTYEYLRTLLSVIAPTVSAHLRNTQKTLSWAYIWCEPDEVHQSKLVSWDTDMQSWLMPEIRSKLEEWDGRARWRYVQFLYAATGNRDPLPPDEYENLVLINPLAASLTAGGSGGDIMLAARAGDGRLDFVSRCEALSDLDRAFITCVQKRSLLEYSETESIAERLVAFKAAKAVNDNNNNSIYGSDGS</sequence>
<evidence type="ECO:0000256" key="2">
    <source>
        <dbReference type="ARBA" id="ARBA00022484"/>
    </source>
</evidence>
<dbReference type="Proteomes" id="UP000679481">
    <property type="component" value="Segment"/>
</dbReference>
<dbReference type="RefSeq" id="YP_010770101.1">
    <property type="nucleotide sequence ID" value="NC_074163.1"/>
</dbReference>
<keyword evidence="9" id="KW-0460">Magnesium</keyword>